<dbReference type="STRING" id="933852.A0A0C3B3J8"/>
<evidence type="ECO:0000256" key="5">
    <source>
        <dbReference type="SAM" id="MobiDB-lite"/>
    </source>
</evidence>
<keyword evidence="8" id="KW-1185">Reference proteome</keyword>
<organism evidence="7 8">
    <name type="scientific">Serendipita vermifera MAFF 305830</name>
    <dbReference type="NCBI Taxonomy" id="933852"/>
    <lineage>
        <taxon>Eukaryota</taxon>
        <taxon>Fungi</taxon>
        <taxon>Dikarya</taxon>
        <taxon>Basidiomycota</taxon>
        <taxon>Agaricomycotina</taxon>
        <taxon>Agaricomycetes</taxon>
        <taxon>Sebacinales</taxon>
        <taxon>Serendipitaceae</taxon>
        <taxon>Serendipita</taxon>
    </lineage>
</organism>
<feature type="compositionally biased region" description="Acidic residues" evidence="5">
    <location>
        <begin position="321"/>
        <end position="339"/>
    </location>
</feature>
<accession>A0A0C3B3J8</accession>
<reference evidence="8" key="2">
    <citation type="submission" date="2015-01" db="EMBL/GenBank/DDBJ databases">
        <title>Evolutionary Origins and Diversification of the Mycorrhizal Mutualists.</title>
        <authorList>
            <consortium name="DOE Joint Genome Institute"/>
            <consortium name="Mycorrhizal Genomics Consortium"/>
            <person name="Kohler A."/>
            <person name="Kuo A."/>
            <person name="Nagy L.G."/>
            <person name="Floudas D."/>
            <person name="Copeland A."/>
            <person name="Barry K.W."/>
            <person name="Cichocki N."/>
            <person name="Veneault-Fourrey C."/>
            <person name="LaButti K."/>
            <person name="Lindquist E.A."/>
            <person name="Lipzen A."/>
            <person name="Lundell T."/>
            <person name="Morin E."/>
            <person name="Murat C."/>
            <person name="Riley R."/>
            <person name="Ohm R."/>
            <person name="Sun H."/>
            <person name="Tunlid A."/>
            <person name="Henrissat B."/>
            <person name="Grigoriev I.V."/>
            <person name="Hibbett D.S."/>
            <person name="Martin F."/>
        </authorList>
    </citation>
    <scope>NUCLEOTIDE SEQUENCE [LARGE SCALE GENOMIC DNA]</scope>
    <source>
        <strain evidence="8">MAFF 305830</strain>
    </source>
</reference>
<comment type="similarity">
    <text evidence="2 4">Belongs to the RPF2 family.</text>
</comment>
<evidence type="ECO:0000256" key="1">
    <source>
        <dbReference type="ARBA" id="ARBA00004604"/>
    </source>
</evidence>
<dbReference type="InterPro" id="IPR007109">
    <property type="entry name" value="Brix"/>
</dbReference>
<dbReference type="Pfam" id="PF04427">
    <property type="entry name" value="Brix"/>
    <property type="match status" value="1"/>
</dbReference>
<evidence type="ECO:0000259" key="6">
    <source>
        <dbReference type="PROSITE" id="PS50833"/>
    </source>
</evidence>
<dbReference type="Proteomes" id="UP000054097">
    <property type="component" value="Unassembled WGS sequence"/>
</dbReference>
<dbReference type="InterPro" id="IPR039770">
    <property type="entry name" value="Rpf2"/>
</dbReference>
<evidence type="ECO:0000256" key="3">
    <source>
        <dbReference type="ARBA" id="ARBA00023242"/>
    </source>
</evidence>
<feature type="region of interest" description="Disordered" evidence="5">
    <location>
        <begin position="320"/>
        <end position="349"/>
    </location>
</feature>
<dbReference type="PANTHER" id="PTHR12728:SF0">
    <property type="entry name" value="RIBOSOME PRODUCTION FACTOR 2 HOMOLOG"/>
    <property type="match status" value="1"/>
</dbReference>
<dbReference type="PROSITE" id="PS50833">
    <property type="entry name" value="BRIX"/>
    <property type="match status" value="1"/>
</dbReference>
<protein>
    <recommendedName>
        <fullName evidence="4">Ribosome production factor 2 homolog</fullName>
    </recommendedName>
    <alternativeName>
        <fullName evidence="4">Ribosome biogenesis protein RPF2 homolog</fullName>
    </alternativeName>
</protein>
<dbReference type="PANTHER" id="PTHR12728">
    <property type="entry name" value="BRIX DOMAIN CONTAINING PROTEIN"/>
    <property type="match status" value="1"/>
</dbReference>
<dbReference type="GO" id="GO:0019843">
    <property type="term" value="F:rRNA binding"/>
    <property type="evidence" value="ECO:0007669"/>
    <property type="project" value="UniProtKB-UniRule"/>
</dbReference>
<name>A0A0C3B3J8_SERVB</name>
<gene>
    <name evidence="7" type="ORF">M408DRAFT_330841</name>
</gene>
<evidence type="ECO:0000313" key="7">
    <source>
        <dbReference type="EMBL" id="KIM26076.1"/>
    </source>
</evidence>
<dbReference type="SMART" id="SM00879">
    <property type="entry name" value="Brix"/>
    <property type="match status" value="1"/>
</dbReference>
<comment type="subcellular location">
    <subcellularLocation>
        <location evidence="1 4">Nucleus</location>
        <location evidence="1 4">Nucleolus</location>
    </subcellularLocation>
</comment>
<sequence>MLRAVIPKNARSKRALDARAPKEVEDERTAIFVRGSHTGEVLNGVIKDLMALKRPHAISFSKKNIIHPFETEGVSSLEFWSSKNDATFFVVGTSTKKRPDGLTLVRTFDGKVLDMCEMGVTKFIPMADFKTKKSTPGYKPLMHFASPLFDTHPRLMQLRSLLLTLFNGEAIENIALAGIEHVISVQLGPLPSTSASVPAAPLPGSVDDDPALFPPIFIRTYTLALKSSSTRIPYIDLVPMGPSLDLVLRRHMQPDPVLLAASLKKPKLTKKDVESGLGQKKKMRNKEVDEMGDLRGRVHIGKQDLSKLQGRKVRALKQGLEEVEDVEMDDAENDLMDVDESPKKKRKKD</sequence>
<reference evidence="7 8" key="1">
    <citation type="submission" date="2014-04" db="EMBL/GenBank/DDBJ databases">
        <authorList>
            <consortium name="DOE Joint Genome Institute"/>
            <person name="Kuo A."/>
            <person name="Zuccaro A."/>
            <person name="Kohler A."/>
            <person name="Nagy L.G."/>
            <person name="Floudas D."/>
            <person name="Copeland A."/>
            <person name="Barry K.W."/>
            <person name="Cichocki N."/>
            <person name="Veneault-Fourrey C."/>
            <person name="LaButti K."/>
            <person name="Lindquist E.A."/>
            <person name="Lipzen A."/>
            <person name="Lundell T."/>
            <person name="Morin E."/>
            <person name="Murat C."/>
            <person name="Sun H."/>
            <person name="Tunlid A."/>
            <person name="Henrissat B."/>
            <person name="Grigoriev I.V."/>
            <person name="Hibbett D.S."/>
            <person name="Martin F."/>
            <person name="Nordberg H.P."/>
            <person name="Cantor M.N."/>
            <person name="Hua S.X."/>
        </authorList>
    </citation>
    <scope>NUCLEOTIDE SEQUENCE [LARGE SCALE GENOMIC DNA]</scope>
    <source>
        <strain evidence="7 8">MAFF 305830</strain>
    </source>
</reference>
<feature type="domain" description="Brix" evidence="6">
    <location>
        <begin position="28"/>
        <end position="257"/>
    </location>
</feature>
<evidence type="ECO:0000313" key="8">
    <source>
        <dbReference type="Proteomes" id="UP000054097"/>
    </source>
</evidence>
<dbReference type="AlphaFoldDB" id="A0A0C3B3J8"/>
<dbReference type="HOGENOM" id="CLU_049783_0_0_1"/>
<keyword evidence="3 4" id="KW-0539">Nucleus</keyword>
<evidence type="ECO:0000256" key="2">
    <source>
        <dbReference type="ARBA" id="ARBA00010782"/>
    </source>
</evidence>
<dbReference type="GO" id="GO:0000027">
    <property type="term" value="P:ribosomal large subunit assembly"/>
    <property type="evidence" value="ECO:0007669"/>
    <property type="project" value="InterPro"/>
</dbReference>
<dbReference type="GO" id="GO:0000463">
    <property type="term" value="P:maturation of LSU-rRNA from tricistronic rRNA transcript (SSU-rRNA, 5.8S rRNA, LSU-rRNA)"/>
    <property type="evidence" value="ECO:0007669"/>
    <property type="project" value="TreeGrafter"/>
</dbReference>
<evidence type="ECO:0000256" key="4">
    <source>
        <dbReference type="RuleBase" id="RU367086"/>
    </source>
</evidence>
<dbReference type="EMBL" id="KN824309">
    <property type="protein sequence ID" value="KIM26076.1"/>
    <property type="molecule type" value="Genomic_DNA"/>
</dbReference>
<proteinExistence type="inferred from homology"/>
<dbReference type="OrthoDB" id="407658at2759"/>
<dbReference type="GO" id="GO:0005730">
    <property type="term" value="C:nucleolus"/>
    <property type="evidence" value="ECO:0007669"/>
    <property type="project" value="UniProtKB-SubCell"/>
</dbReference>